<keyword evidence="5" id="KW-0560">Oxidoreductase</keyword>
<keyword evidence="1" id="KW-0596">Phosphopantetheine</keyword>
<dbReference type="PROSITE" id="PS52004">
    <property type="entry name" value="KS3_2"/>
    <property type="match status" value="1"/>
</dbReference>
<feature type="active site" description="Proton acceptor; for dehydratase activity" evidence="8">
    <location>
        <position position="980"/>
    </location>
</feature>
<evidence type="ECO:0000256" key="6">
    <source>
        <dbReference type="ARBA" id="ARBA00023268"/>
    </source>
</evidence>
<dbReference type="Pfam" id="PF23114">
    <property type="entry name" value="NAD-bd_HRPKS_sdrA"/>
    <property type="match status" value="1"/>
</dbReference>
<evidence type="ECO:0000256" key="3">
    <source>
        <dbReference type="ARBA" id="ARBA00022679"/>
    </source>
</evidence>
<dbReference type="SMART" id="SM00822">
    <property type="entry name" value="PKS_KR"/>
    <property type="match status" value="1"/>
</dbReference>
<dbReference type="Gene3D" id="1.10.1200.10">
    <property type="entry name" value="ACP-like"/>
    <property type="match status" value="1"/>
</dbReference>
<dbReference type="CDD" id="cd00833">
    <property type="entry name" value="PKS"/>
    <property type="match status" value="1"/>
</dbReference>
<dbReference type="InterPro" id="IPR057326">
    <property type="entry name" value="KR_dom"/>
</dbReference>
<dbReference type="SUPFAM" id="SSF53335">
    <property type="entry name" value="S-adenosyl-L-methionine-dependent methyltransferases"/>
    <property type="match status" value="1"/>
</dbReference>
<keyword evidence="2" id="KW-0597">Phosphoprotein</keyword>
<dbReference type="InterPro" id="IPR032821">
    <property type="entry name" value="PKS_assoc"/>
</dbReference>
<dbReference type="Pfam" id="PF08659">
    <property type="entry name" value="KR"/>
    <property type="match status" value="1"/>
</dbReference>
<dbReference type="SMART" id="SM00829">
    <property type="entry name" value="PKS_ER"/>
    <property type="match status" value="1"/>
</dbReference>
<dbReference type="InterPro" id="IPR020841">
    <property type="entry name" value="PKS_Beta-ketoAc_synthase_dom"/>
</dbReference>
<dbReference type="InterPro" id="IPR014030">
    <property type="entry name" value="Ketoacyl_synth_N"/>
</dbReference>
<dbReference type="InterPro" id="IPR020806">
    <property type="entry name" value="PKS_PP-bd"/>
</dbReference>
<dbReference type="GO" id="GO:0030639">
    <property type="term" value="P:polyketide biosynthetic process"/>
    <property type="evidence" value="ECO:0007669"/>
    <property type="project" value="UniProtKB-ARBA"/>
</dbReference>
<dbReference type="SUPFAM" id="SSF52151">
    <property type="entry name" value="FabD/lysophospholipase-like"/>
    <property type="match status" value="1"/>
</dbReference>
<dbReference type="FunFam" id="3.40.50.720:FF:000209">
    <property type="entry name" value="Polyketide synthase Pks12"/>
    <property type="match status" value="1"/>
</dbReference>
<dbReference type="SUPFAM" id="SSF55048">
    <property type="entry name" value="Probable ACP-binding domain of malonyl-CoA ACP transacylase"/>
    <property type="match status" value="1"/>
</dbReference>
<dbReference type="Pfam" id="PF14765">
    <property type="entry name" value="PS-DH"/>
    <property type="match status" value="1"/>
</dbReference>
<feature type="domain" description="Carrier" evidence="9">
    <location>
        <begin position="2454"/>
        <end position="2535"/>
    </location>
</feature>
<organism evidence="12 13">
    <name type="scientific">Paraphoma chrysanthemicola</name>
    <dbReference type="NCBI Taxonomy" id="798071"/>
    <lineage>
        <taxon>Eukaryota</taxon>
        <taxon>Fungi</taxon>
        <taxon>Dikarya</taxon>
        <taxon>Ascomycota</taxon>
        <taxon>Pezizomycotina</taxon>
        <taxon>Dothideomycetes</taxon>
        <taxon>Pleosporomycetidae</taxon>
        <taxon>Pleosporales</taxon>
        <taxon>Pleosporineae</taxon>
        <taxon>Phaeosphaeriaceae</taxon>
        <taxon>Paraphoma</taxon>
    </lineage>
</organism>
<dbReference type="InterPro" id="IPR016035">
    <property type="entry name" value="Acyl_Trfase/lysoPLipase"/>
</dbReference>
<dbReference type="InterPro" id="IPR049900">
    <property type="entry name" value="PKS_mFAS_DH"/>
</dbReference>
<dbReference type="Gene3D" id="3.40.47.10">
    <property type="match status" value="1"/>
</dbReference>
<dbReference type="InterPro" id="IPR011032">
    <property type="entry name" value="GroES-like_sf"/>
</dbReference>
<dbReference type="CDD" id="cd05195">
    <property type="entry name" value="enoyl_red"/>
    <property type="match status" value="1"/>
</dbReference>
<dbReference type="InterPro" id="IPR036291">
    <property type="entry name" value="NAD(P)-bd_dom_sf"/>
</dbReference>
<keyword evidence="3" id="KW-0808">Transferase</keyword>
<dbReference type="InterPro" id="IPR009081">
    <property type="entry name" value="PP-bd_ACP"/>
</dbReference>
<dbReference type="Pfam" id="PF23297">
    <property type="entry name" value="ACP_SdgA_C"/>
    <property type="match status" value="1"/>
</dbReference>
<dbReference type="PANTHER" id="PTHR43775">
    <property type="entry name" value="FATTY ACID SYNTHASE"/>
    <property type="match status" value="1"/>
</dbReference>
<dbReference type="SMART" id="SM00825">
    <property type="entry name" value="PKS_KS"/>
    <property type="match status" value="1"/>
</dbReference>
<dbReference type="GO" id="GO:0031177">
    <property type="term" value="F:phosphopantetheine binding"/>
    <property type="evidence" value="ECO:0007669"/>
    <property type="project" value="InterPro"/>
</dbReference>
<evidence type="ECO:0000259" key="11">
    <source>
        <dbReference type="PROSITE" id="PS52019"/>
    </source>
</evidence>
<evidence type="ECO:0008006" key="14">
    <source>
        <dbReference type="Google" id="ProtNLM"/>
    </source>
</evidence>
<dbReference type="InterPro" id="IPR001227">
    <property type="entry name" value="Ac_transferase_dom_sf"/>
</dbReference>
<dbReference type="InterPro" id="IPR036736">
    <property type="entry name" value="ACP-like_sf"/>
</dbReference>
<protein>
    <recommendedName>
        <fullName evidence="14">Polyketide synthase</fullName>
    </recommendedName>
</protein>
<dbReference type="Pfam" id="PF16197">
    <property type="entry name" value="KAsynt_C_assoc"/>
    <property type="match status" value="1"/>
</dbReference>
<dbReference type="Proteomes" id="UP000813461">
    <property type="component" value="Unassembled WGS sequence"/>
</dbReference>
<gene>
    <name evidence="12" type="ORF">FB567DRAFT_598626</name>
</gene>
<dbReference type="InterPro" id="IPR020807">
    <property type="entry name" value="PKS_DH"/>
</dbReference>
<dbReference type="InterPro" id="IPR016036">
    <property type="entry name" value="Malonyl_transacylase_ACP-bd"/>
</dbReference>
<dbReference type="InterPro" id="IPR013154">
    <property type="entry name" value="ADH-like_N"/>
</dbReference>
<dbReference type="InterPro" id="IPR050091">
    <property type="entry name" value="PKS_NRPS_Biosynth_Enz"/>
</dbReference>
<dbReference type="SUPFAM" id="SSF47336">
    <property type="entry name" value="ACP-like"/>
    <property type="match status" value="1"/>
</dbReference>
<dbReference type="PROSITE" id="PS00012">
    <property type="entry name" value="PHOSPHOPANTETHEINE"/>
    <property type="match status" value="1"/>
</dbReference>
<evidence type="ECO:0000256" key="1">
    <source>
        <dbReference type="ARBA" id="ARBA00022450"/>
    </source>
</evidence>
<feature type="region of interest" description="N-terminal hotdog fold" evidence="8">
    <location>
        <begin position="948"/>
        <end position="1084"/>
    </location>
</feature>
<feature type="region of interest" description="C-terminal hotdog fold" evidence="8">
    <location>
        <begin position="1113"/>
        <end position="1263"/>
    </location>
</feature>
<dbReference type="SMART" id="SM00827">
    <property type="entry name" value="PKS_AT"/>
    <property type="match status" value="1"/>
</dbReference>
<evidence type="ECO:0000256" key="5">
    <source>
        <dbReference type="ARBA" id="ARBA00023002"/>
    </source>
</evidence>
<dbReference type="GO" id="GO:0016491">
    <property type="term" value="F:oxidoreductase activity"/>
    <property type="evidence" value="ECO:0007669"/>
    <property type="project" value="UniProtKB-KW"/>
</dbReference>
<dbReference type="Gene3D" id="3.30.70.3290">
    <property type="match status" value="1"/>
</dbReference>
<comment type="caution">
    <text evidence="12">The sequence shown here is derived from an EMBL/GenBank/DDBJ whole genome shotgun (WGS) entry which is preliminary data.</text>
</comment>
<dbReference type="Pfam" id="PF02801">
    <property type="entry name" value="Ketoacyl-synt_C"/>
    <property type="match status" value="1"/>
</dbReference>
<dbReference type="GO" id="GO:0006633">
    <property type="term" value="P:fatty acid biosynthetic process"/>
    <property type="evidence" value="ECO:0007669"/>
    <property type="project" value="TreeGrafter"/>
</dbReference>
<dbReference type="Pfam" id="PF13602">
    <property type="entry name" value="ADH_zinc_N_2"/>
    <property type="match status" value="1"/>
</dbReference>
<dbReference type="SUPFAM" id="SSF51735">
    <property type="entry name" value="NAD(P)-binding Rossmann-fold domains"/>
    <property type="match status" value="2"/>
</dbReference>
<dbReference type="Pfam" id="PF21089">
    <property type="entry name" value="PKS_DH_N"/>
    <property type="match status" value="1"/>
</dbReference>
<dbReference type="InterPro" id="IPR020843">
    <property type="entry name" value="ER"/>
</dbReference>
<dbReference type="Gene3D" id="3.90.180.10">
    <property type="entry name" value="Medium-chain alcohol dehydrogenases, catalytic domain"/>
    <property type="match status" value="1"/>
</dbReference>
<evidence type="ECO:0000256" key="4">
    <source>
        <dbReference type="ARBA" id="ARBA00022857"/>
    </source>
</evidence>
<dbReference type="PROSITE" id="PS52019">
    <property type="entry name" value="PKS_MFAS_DH"/>
    <property type="match status" value="1"/>
</dbReference>
<feature type="domain" description="PKS/mFAS DH" evidence="11">
    <location>
        <begin position="948"/>
        <end position="1263"/>
    </location>
</feature>
<dbReference type="InterPro" id="IPR029063">
    <property type="entry name" value="SAM-dependent_MTases_sf"/>
</dbReference>
<keyword evidence="6" id="KW-0511">Multifunctional enzyme</keyword>
<keyword evidence="4" id="KW-0521">NADP</keyword>
<dbReference type="Gene3D" id="3.10.129.110">
    <property type="entry name" value="Polyketide synthase dehydratase"/>
    <property type="match status" value="1"/>
</dbReference>
<dbReference type="PROSITE" id="PS50075">
    <property type="entry name" value="CARRIER"/>
    <property type="match status" value="1"/>
</dbReference>
<dbReference type="InterPro" id="IPR056501">
    <property type="entry name" value="NAD-bd_HRPKS_sdrA"/>
</dbReference>
<evidence type="ECO:0000256" key="2">
    <source>
        <dbReference type="ARBA" id="ARBA00022553"/>
    </source>
</evidence>
<dbReference type="SUPFAM" id="SSF50129">
    <property type="entry name" value="GroES-like"/>
    <property type="match status" value="1"/>
</dbReference>
<name>A0A8K0QUW6_9PLEO</name>
<dbReference type="OrthoDB" id="329835at2759"/>
<dbReference type="InterPro" id="IPR014043">
    <property type="entry name" value="Acyl_transferase_dom"/>
</dbReference>
<evidence type="ECO:0000313" key="12">
    <source>
        <dbReference type="EMBL" id="KAH7070080.1"/>
    </source>
</evidence>
<dbReference type="Pfam" id="PF00109">
    <property type="entry name" value="ketoacyl-synt"/>
    <property type="match status" value="1"/>
</dbReference>
<dbReference type="InterPro" id="IPR013968">
    <property type="entry name" value="PKS_KR"/>
</dbReference>
<evidence type="ECO:0000313" key="13">
    <source>
        <dbReference type="Proteomes" id="UP000813461"/>
    </source>
</evidence>
<reference evidence="12" key="1">
    <citation type="journal article" date="2021" name="Nat. Commun.">
        <title>Genetic determinants of endophytism in the Arabidopsis root mycobiome.</title>
        <authorList>
            <person name="Mesny F."/>
            <person name="Miyauchi S."/>
            <person name="Thiergart T."/>
            <person name="Pickel B."/>
            <person name="Atanasova L."/>
            <person name="Karlsson M."/>
            <person name="Huettel B."/>
            <person name="Barry K.W."/>
            <person name="Haridas S."/>
            <person name="Chen C."/>
            <person name="Bauer D."/>
            <person name="Andreopoulos W."/>
            <person name="Pangilinan J."/>
            <person name="LaButti K."/>
            <person name="Riley R."/>
            <person name="Lipzen A."/>
            <person name="Clum A."/>
            <person name="Drula E."/>
            <person name="Henrissat B."/>
            <person name="Kohler A."/>
            <person name="Grigoriev I.V."/>
            <person name="Martin F.M."/>
            <person name="Hacquard S."/>
        </authorList>
    </citation>
    <scope>NUCLEOTIDE SEQUENCE</scope>
    <source>
        <strain evidence="12">MPI-SDFR-AT-0120</strain>
    </source>
</reference>
<dbReference type="InterPro" id="IPR049552">
    <property type="entry name" value="PKS_DH_N"/>
</dbReference>
<proteinExistence type="predicted"/>
<dbReference type="Pfam" id="PF08242">
    <property type="entry name" value="Methyltransf_12"/>
    <property type="match status" value="1"/>
</dbReference>
<dbReference type="CDD" id="cd02440">
    <property type="entry name" value="AdoMet_MTases"/>
    <property type="match status" value="1"/>
</dbReference>
<dbReference type="PANTHER" id="PTHR43775:SF29">
    <property type="entry name" value="ASPERFURANONE POLYKETIDE SYNTHASE AFOG-RELATED"/>
    <property type="match status" value="1"/>
</dbReference>
<evidence type="ECO:0000259" key="9">
    <source>
        <dbReference type="PROSITE" id="PS50075"/>
    </source>
</evidence>
<dbReference type="InterPro" id="IPR006162">
    <property type="entry name" value="Ppantetheine_attach_site"/>
</dbReference>
<evidence type="ECO:0000256" key="7">
    <source>
        <dbReference type="ARBA" id="ARBA00023315"/>
    </source>
</evidence>
<dbReference type="EMBL" id="JAGMVJ010000028">
    <property type="protein sequence ID" value="KAH7070080.1"/>
    <property type="molecule type" value="Genomic_DNA"/>
</dbReference>
<sequence length="2539" mass="279256">MEPIAVIGFAFKLPGGADDEDTLWRMVESGKNVSKDWPSSRINLNSFHDTNPQNHDCLRARGGHFLEDDPAAFDAPFFSITAKEAAGMDPQQRFMLETSYLALENAGIPVSQVSGSQTGLYEASMADDYSQLIYIDPDTAPRSAATGTARAMLANRVSWYFNLLGPSLHIDTACSGSMVALDLACSSLRNGDSSMALVAGSNLMLSPVCSMMLSRMNFLSPDSLCYSFDHRANGYARGEGVIVMVLKRLSDALDSGDTIRAVIRASGTNQDGRTPGLTQPSAAAQESLIRSVYAKANLDFALTRYVEAHGTGTPIGDPIEIQAIGRVFRNSRKKKEPLYVGSVKANIGHLEGGSGLAGVLKAIMMLERGVIPPNANFEKPNPDIDTDFYNVKIPTELIKWPTEGLRRISVNSFGFGGTNSHVAIDDAYHYLKLNNLTGITRTIVLPSSGASNVDEGYDTPSEDISTMADYRLLVLSAADEKSLDRTRENILQYYRQRVLGGSSSLDDLAYTLSTRRSNLLWRSYTVVDPAASNPEADVVVSKPQRSSPQKGIAFVFTGQGAEYSKMGLELMNFPVFKETMDKFDQILADLGCTWSLLDVLHGNENINQPHYSQPLCTALQIALVELLASLDIRPVAVVGHSSGEIAAAYCAGAFPIEAACRIAYYRGMLASKLRETITTGGAMMSVNLSASEVSAYIDRAFTDSTISPNLTVACMNSPKNVTISGDEAAIGVLKKTLDHDKVFAMKLSTGIAYHSPAMEAIAVEYADLIGVIESNCTPRQTVPMISSVQGGPVAAKSVRTASYWVQNLLSPVLFDSALRAVLDSNNKVQLGMPRRKPVYDLIEVGPHSALRRPCQDIMEAHPRKAEVRYTSVLSRNSSAVKGLLDLVGTLFATGYPVSITNANQPGRDPAEVSRCLVDLPGYPFDRSQPFWHESRISRDYRLRGEAPKSVLGARCADWTPLQPRWRKFINTREMPWVSDHVVSGNVIYPGAGMLIMALEASRQSAVGTNLIQGFVVKEALFSNPMVLRQDGDDERRVEAVCQLKPVRKLNDKDARWSEVTISTVHDDVWTECFRCTIQLQYDESQTEIDGGKEKALAGEIARKEYDQAFEKCATTLPSTSFYTYCTERGISYGPSFSILRNIRWNKDGTATGRVAVNQPLAEYEGIVHPAIVDAACQVCWLAPSKGLTEHMPTEVPHKLSDMYVAASGWKSADTSSVRICSTANFKEAGRGIEGRITVLADDGTLLCKVGRLELSPIADDALPNGRDRKLLHGIQKEPCLSLLSSAQVMKEITTEDTNTSIVPAKTEPQKFEDALQSVISVTLSELADLDTKTRPPHLQKYMAWLRDVHTKKLVWVADATPMATLSDLDRVHPEWGVHIAVACNLSQILRGEIDPLQVIFSTNLAERFYVDMFQRHCDTRFDRLLDLISFEKPGMKILEVGAGTGSMTSHVIAALRACEKQHGGVRFEKYTYTDISHAFFEEAKDRFKEHTGRMEFRVLDLEKDTVEQGYQEGAYDLVVAGAVLHTTESLQSTLQNVRKCLKPGGKLLFFENVLPDLALQFSFGTLSGWWRGKEDWRTGPRDQYTSEAQWHELLENCGFSGNDTVLNDQDSKTFSIIVSTAVTRREEPPNAQRVLMCLDKGSDEQCNLARGIEQTLAERGVYACESCDLEDMANMSIKPEDRVIVLYELGNNRLQSLREIEFRNVQSLMQKSKNILWLTETISDDEQSIFAGMSTGFLRTMRSEATNSRIVTLALERFNNDCLSSIDHVVAVFKRSFEESCSETEYSIENNRVVIGRLKEEILANAKMLDASYPSLSSGRWGDGPALKFDVGTRGTLDTLRFIEDPVYYEQLGPRDVEVDAKAWGLNFRDVFIALGRMDENEFGLDTAGYVTRVGSGCTEFKPGDRVVLACCGSFRMYPRADERQVTKIPDTMSFEDAASLPAPAVTAHYCLIDIAHLQKGEKVLIHSAAGSTGQLAVQIAKNVGAEVFATVSSDDKRNMLTTIYGIPDDHIFYSRNTTFAQGIMRMTEGQGVDVILNSLAGDALQASWECIAPFGRFVEIGKADIKAGSTLPMAYFEQNVSFSAVDLRQILAVRKDVIQKLIATMMENFESGNIACPHPRHLYPVSAMEDAFRFLQSGKNIGRIVINNTPDEVVPKFLAVRPHWSFDPCASYMIAGGLGGIGRAVCRYMARRGVKNLILPSRSGTKEKAAMDLVTELRTEGVNVVAPVCDVASLEAFSELLANCTETMPPIKGCINAAMVLQDAIFEHMTYDQWQIAVRAKVQTSWNLHKLLPSGMDFFVLLSSLAGVFGNVSQANYAAGNTFQDALADYRTAHGEQAISINLGWMRTIGIISEKEEYQSFRTKGADMAKIEEQELMSLLDIYCDPTYSHSHRSKSQVLIGTVTPADLLSNGLRVPDAMDRPLFSIFASCPESHVAADCGDNADAAVLFRQTDDVVQRGQIVADALAQKLARSLSMAHEDVDRDRPLFAYGVDSLVAVELRNWIGKEFSADVPVFDIMGGATITNIGALTVKNSTVGK</sequence>
<dbReference type="InterPro" id="IPR049551">
    <property type="entry name" value="PKS_DH_C"/>
</dbReference>
<keyword evidence="7" id="KW-0012">Acyltransferase</keyword>
<accession>A0A8K0QUW6</accession>
<dbReference type="InterPro" id="IPR042104">
    <property type="entry name" value="PKS_dehydratase_sf"/>
</dbReference>
<dbReference type="Gene3D" id="3.40.366.10">
    <property type="entry name" value="Malonyl-Coenzyme A Acyl Carrier Protein, domain 2"/>
    <property type="match status" value="1"/>
</dbReference>
<dbReference type="SMART" id="SM00826">
    <property type="entry name" value="PKS_DH"/>
    <property type="match status" value="1"/>
</dbReference>
<dbReference type="Gene3D" id="3.40.50.720">
    <property type="entry name" value="NAD(P)-binding Rossmann-like Domain"/>
    <property type="match status" value="1"/>
</dbReference>
<dbReference type="Pfam" id="PF00698">
    <property type="entry name" value="Acyl_transf_1"/>
    <property type="match status" value="1"/>
</dbReference>
<dbReference type="GO" id="GO:0004312">
    <property type="term" value="F:fatty acid synthase activity"/>
    <property type="evidence" value="ECO:0007669"/>
    <property type="project" value="TreeGrafter"/>
</dbReference>
<dbReference type="InterPro" id="IPR013217">
    <property type="entry name" value="Methyltransf_12"/>
</dbReference>
<dbReference type="SUPFAM" id="SSF53901">
    <property type="entry name" value="Thiolase-like"/>
    <property type="match status" value="1"/>
</dbReference>
<feature type="active site" description="Proton donor; for dehydratase activity" evidence="8">
    <location>
        <position position="1173"/>
    </location>
</feature>
<evidence type="ECO:0000256" key="8">
    <source>
        <dbReference type="PROSITE-ProRule" id="PRU01363"/>
    </source>
</evidence>
<dbReference type="SMART" id="SM00823">
    <property type="entry name" value="PKS_PP"/>
    <property type="match status" value="1"/>
</dbReference>
<dbReference type="Gene3D" id="3.40.50.150">
    <property type="entry name" value="Vaccinia Virus protein VP39"/>
    <property type="match status" value="1"/>
</dbReference>
<dbReference type="Pfam" id="PF08240">
    <property type="entry name" value="ADH_N"/>
    <property type="match status" value="1"/>
</dbReference>
<dbReference type="InterPro" id="IPR014031">
    <property type="entry name" value="Ketoacyl_synth_C"/>
</dbReference>
<keyword evidence="13" id="KW-1185">Reference proteome</keyword>
<feature type="domain" description="Ketosynthase family 3 (KS3)" evidence="10">
    <location>
        <begin position="1"/>
        <end position="426"/>
    </location>
</feature>
<dbReference type="GO" id="GO:1901336">
    <property type="term" value="P:lactone biosynthetic process"/>
    <property type="evidence" value="ECO:0007669"/>
    <property type="project" value="UniProtKB-ARBA"/>
</dbReference>
<dbReference type="InterPro" id="IPR016039">
    <property type="entry name" value="Thiolase-like"/>
</dbReference>
<evidence type="ECO:0000259" key="10">
    <source>
        <dbReference type="PROSITE" id="PS52004"/>
    </source>
</evidence>